<dbReference type="GO" id="GO:0001786">
    <property type="term" value="F:phosphatidylserine binding"/>
    <property type="evidence" value="ECO:0007669"/>
    <property type="project" value="UniProtKB-ARBA"/>
</dbReference>
<dbReference type="SUPFAM" id="SSF49354">
    <property type="entry name" value="PapD-like"/>
    <property type="match status" value="1"/>
</dbReference>
<keyword evidence="5 7" id="KW-0472">Membrane</keyword>
<dbReference type="GO" id="GO:0033149">
    <property type="term" value="F:FFAT motif binding"/>
    <property type="evidence" value="ECO:0007669"/>
    <property type="project" value="TreeGrafter"/>
</dbReference>
<comment type="similarity">
    <text evidence="2">Belongs to the VAMP-associated protein (VAP) (TC 9.B.17) family.</text>
</comment>
<dbReference type="PANTHER" id="PTHR10809">
    <property type="entry name" value="VESICLE-ASSOCIATED MEMBRANE PROTEIN-ASSOCIATED PROTEIN"/>
    <property type="match status" value="1"/>
</dbReference>
<dbReference type="Proteomes" id="UP000250043">
    <property type="component" value="Unassembled WGS sequence"/>
</dbReference>
<reference evidence="9 10" key="1">
    <citation type="submission" date="2016-07" db="EMBL/GenBank/DDBJ databases">
        <title>Draft genome of the white-rot fungus Obba rivulosa 3A-2.</title>
        <authorList>
            <consortium name="DOE Joint Genome Institute"/>
            <person name="Miettinen O."/>
            <person name="Riley R."/>
            <person name="Acob R."/>
            <person name="Barry K."/>
            <person name="Cullen D."/>
            <person name="De Vries R."/>
            <person name="Hainaut M."/>
            <person name="Hatakka A."/>
            <person name="Henrissat B."/>
            <person name="Hilden K."/>
            <person name="Kuo R."/>
            <person name="Labutti K."/>
            <person name="Lipzen A."/>
            <person name="Makela M.R."/>
            <person name="Sandor L."/>
            <person name="Spatafora J.W."/>
            <person name="Grigoriev I.V."/>
            <person name="Hibbett D.S."/>
        </authorList>
    </citation>
    <scope>NUCLEOTIDE SEQUENCE [LARGE SCALE GENOMIC DNA]</scope>
    <source>
        <strain evidence="9 10">3A-2</strain>
    </source>
</reference>
<dbReference type="GO" id="GO:0160214">
    <property type="term" value="F:endoplasmic reticulum-plasma membrane adaptor activity"/>
    <property type="evidence" value="ECO:0007669"/>
    <property type="project" value="UniProtKB-ARBA"/>
</dbReference>
<dbReference type="InterPro" id="IPR008962">
    <property type="entry name" value="PapD-like_sf"/>
</dbReference>
<keyword evidence="4 7" id="KW-1133">Transmembrane helix</keyword>
<evidence type="ECO:0000313" key="10">
    <source>
        <dbReference type="Proteomes" id="UP000250043"/>
    </source>
</evidence>
<accession>A0A8E2AX55</accession>
<evidence type="ECO:0000259" key="8">
    <source>
        <dbReference type="PROSITE" id="PS50202"/>
    </source>
</evidence>
<dbReference type="InterPro" id="IPR013783">
    <property type="entry name" value="Ig-like_fold"/>
</dbReference>
<dbReference type="EMBL" id="KV722416">
    <property type="protein sequence ID" value="OCH89915.1"/>
    <property type="molecule type" value="Genomic_DNA"/>
</dbReference>
<evidence type="ECO:0000256" key="5">
    <source>
        <dbReference type="ARBA" id="ARBA00023136"/>
    </source>
</evidence>
<feature type="compositionally biased region" description="Pro residues" evidence="6">
    <location>
        <begin position="226"/>
        <end position="238"/>
    </location>
</feature>
<dbReference type="PROSITE" id="PS50202">
    <property type="entry name" value="MSP"/>
    <property type="match status" value="1"/>
</dbReference>
<feature type="domain" description="MSP" evidence="8">
    <location>
        <begin position="2"/>
        <end position="122"/>
    </location>
</feature>
<dbReference type="GO" id="GO:0061817">
    <property type="term" value="P:endoplasmic reticulum-plasma membrane tethering"/>
    <property type="evidence" value="ECO:0007669"/>
    <property type="project" value="TreeGrafter"/>
</dbReference>
<evidence type="ECO:0000256" key="6">
    <source>
        <dbReference type="SAM" id="MobiDB-lite"/>
    </source>
</evidence>
<dbReference type="GO" id="GO:0051685">
    <property type="term" value="P:maintenance of ER location"/>
    <property type="evidence" value="ECO:0007669"/>
    <property type="project" value="UniProtKB-ARBA"/>
</dbReference>
<dbReference type="PANTHER" id="PTHR10809:SF6">
    <property type="entry name" value="AT11025P-RELATED"/>
    <property type="match status" value="1"/>
</dbReference>
<comment type="subcellular location">
    <subcellularLocation>
        <location evidence="1">Membrane</location>
        <topology evidence="1">Single-pass type IV membrane protein</topology>
    </subcellularLocation>
</comment>
<evidence type="ECO:0000313" key="9">
    <source>
        <dbReference type="EMBL" id="OCH89915.1"/>
    </source>
</evidence>
<dbReference type="GO" id="GO:0035091">
    <property type="term" value="F:phosphatidylinositol binding"/>
    <property type="evidence" value="ECO:0007669"/>
    <property type="project" value="UniProtKB-ARBA"/>
</dbReference>
<gene>
    <name evidence="9" type="ORF">OBBRIDRAFT_731787</name>
</gene>
<dbReference type="GO" id="GO:1902647">
    <property type="term" value="P:negative regulation of 1-phosphatidyl-1D-myo-inositol 4,5-bisphosphate biosynthetic process"/>
    <property type="evidence" value="ECO:0007669"/>
    <property type="project" value="UniProtKB-ARBA"/>
</dbReference>
<dbReference type="Pfam" id="PF00635">
    <property type="entry name" value="Motile_Sperm"/>
    <property type="match status" value="1"/>
</dbReference>
<dbReference type="InterPro" id="IPR000535">
    <property type="entry name" value="MSP_dom"/>
</dbReference>
<protein>
    <submittedName>
        <fullName evidence="9">VAMP-associated protein</fullName>
    </submittedName>
</protein>
<sequence length="338" mass="36753">MSVALNPSNALGFNRPLTQHVKRSLAISNPNDQPVAFKVKTTAPKLYCVRPNSGRVEPGETVEVQVMLQAMREEPPLNAKCKDKFLIQSTTITPEKETMSLQDLWNDTTEEVHSQKIRVLYLPPEGQTVPEEDEGLPPSDLRGDMYTTVRQHPEGNGHAAAPSTREISGMSDNTVPPHYEEEHHVDASSSPPPNVTAPLPDTSGEQPQPSTEEPADSVGVINVNVHPPPSPAPPPPAAVPDEDAALAEKLQAAEAEIERLRKLISSMPEPSEAFTTTTTSPGEFRRRRALSDDTSTLDGETEVGTFVEDGAMAPQEGVPLQVVIIMMLGVFITTYLFF</sequence>
<dbReference type="OrthoDB" id="264603at2759"/>
<organism evidence="9 10">
    <name type="scientific">Obba rivulosa</name>
    <dbReference type="NCBI Taxonomy" id="1052685"/>
    <lineage>
        <taxon>Eukaryota</taxon>
        <taxon>Fungi</taxon>
        <taxon>Dikarya</taxon>
        <taxon>Basidiomycota</taxon>
        <taxon>Agaricomycotina</taxon>
        <taxon>Agaricomycetes</taxon>
        <taxon>Polyporales</taxon>
        <taxon>Gelatoporiaceae</taxon>
        <taxon>Obba</taxon>
    </lineage>
</organism>
<dbReference type="FunFam" id="2.60.40.10:FF:000813">
    <property type="entry name" value="Vesicle-associated protein 1-1"/>
    <property type="match status" value="1"/>
</dbReference>
<dbReference type="AlphaFoldDB" id="A0A8E2AX55"/>
<dbReference type="GO" id="GO:0007009">
    <property type="term" value="P:plasma membrane organization"/>
    <property type="evidence" value="ECO:0007669"/>
    <property type="project" value="UniProtKB-ARBA"/>
</dbReference>
<name>A0A8E2AX55_9APHY</name>
<dbReference type="GO" id="GO:0061709">
    <property type="term" value="P:reticulophagy"/>
    <property type="evidence" value="ECO:0007669"/>
    <property type="project" value="UniProtKB-ARBA"/>
</dbReference>
<evidence type="ECO:0000256" key="7">
    <source>
        <dbReference type="SAM" id="Phobius"/>
    </source>
</evidence>
<dbReference type="GO" id="GO:0140506">
    <property type="term" value="F:endoplasmic reticulum-autophagosome adaptor activity"/>
    <property type="evidence" value="ECO:0007669"/>
    <property type="project" value="UniProtKB-ARBA"/>
</dbReference>
<feature type="transmembrane region" description="Helical" evidence="7">
    <location>
        <begin position="318"/>
        <end position="337"/>
    </location>
</feature>
<keyword evidence="3 7" id="KW-0812">Transmembrane</keyword>
<evidence type="ECO:0000256" key="4">
    <source>
        <dbReference type="ARBA" id="ARBA00022989"/>
    </source>
</evidence>
<evidence type="ECO:0000256" key="1">
    <source>
        <dbReference type="ARBA" id="ARBA00004211"/>
    </source>
</evidence>
<dbReference type="GO" id="GO:0090158">
    <property type="term" value="P:endoplasmic reticulum membrane organization"/>
    <property type="evidence" value="ECO:0007669"/>
    <property type="project" value="TreeGrafter"/>
</dbReference>
<feature type="region of interest" description="Disordered" evidence="6">
    <location>
        <begin position="125"/>
        <end position="240"/>
    </location>
</feature>
<proteinExistence type="inferred from homology"/>
<dbReference type="PIRSF" id="PIRSF019693">
    <property type="entry name" value="VAMP-associated"/>
    <property type="match status" value="1"/>
</dbReference>
<evidence type="ECO:0000256" key="2">
    <source>
        <dbReference type="ARBA" id="ARBA00008932"/>
    </source>
</evidence>
<dbReference type="Gene3D" id="2.60.40.10">
    <property type="entry name" value="Immunoglobulins"/>
    <property type="match status" value="1"/>
</dbReference>
<keyword evidence="10" id="KW-1185">Reference proteome</keyword>
<evidence type="ECO:0000256" key="3">
    <source>
        <dbReference type="ARBA" id="ARBA00022692"/>
    </source>
</evidence>
<dbReference type="InterPro" id="IPR016763">
    <property type="entry name" value="VAP"/>
</dbReference>
<dbReference type="GO" id="GO:0005886">
    <property type="term" value="C:plasma membrane"/>
    <property type="evidence" value="ECO:0007669"/>
    <property type="project" value="TreeGrafter"/>
</dbReference>
<dbReference type="GO" id="GO:0160219">
    <property type="term" value="C:cortical endoplasmic reticulum membrane"/>
    <property type="evidence" value="ECO:0007669"/>
    <property type="project" value="UniProtKB-ARBA"/>
</dbReference>